<name>A0A285N1J0_NATPI</name>
<dbReference type="InterPro" id="IPR014509">
    <property type="entry name" value="YjdF-like"/>
</dbReference>
<accession>A0A285N1J0</accession>
<organism evidence="2 3">
    <name type="scientific">Natronoarchaeum philippinense</name>
    <dbReference type="NCBI Taxonomy" id="558529"/>
    <lineage>
        <taxon>Archaea</taxon>
        <taxon>Methanobacteriati</taxon>
        <taxon>Methanobacteriota</taxon>
        <taxon>Stenosarchaea group</taxon>
        <taxon>Halobacteria</taxon>
        <taxon>Halobacteriales</taxon>
        <taxon>Natronoarchaeaceae</taxon>
    </lineage>
</organism>
<feature type="transmembrane region" description="Helical" evidence="1">
    <location>
        <begin position="68"/>
        <end position="90"/>
    </location>
</feature>
<dbReference type="Proteomes" id="UP000219453">
    <property type="component" value="Unassembled WGS sequence"/>
</dbReference>
<keyword evidence="1" id="KW-0812">Transmembrane</keyword>
<protein>
    <submittedName>
        <fullName evidence="2">Uncharacterized protein</fullName>
    </submittedName>
</protein>
<feature type="transmembrane region" description="Helical" evidence="1">
    <location>
        <begin position="12"/>
        <end position="33"/>
    </location>
</feature>
<evidence type="ECO:0000313" key="3">
    <source>
        <dbReference type="Proteomes" id="UP000219453"/>
    </source>
</evidence>
<dbReference type="EMBL" id="OBEJ01000001">
    <property type="protein sequence ID" value="SNZ02783.1"/>
    <property type="molecule type" value="Genomic_DNA"/>
</dbReference>
<proteinExistence type="predicted"/>
<gene>
    <name evidence="2" type="ORF">SAMN06269185_0111</name>
</gene>
<evidence type="ECO:0000256" key="1">
    <source>
        <dbReference type="SAM" id="Phobius"/>
    </source>
</evidence>
<dbReference type="OrthoDB" id="313603at2157"/>
<reference evidence="2 3" key="1">
    <citation type="submission" date="2017-09" db="EMBL/GenBank/DDBJ databases">
        <authorList>
            <person name="Ehlers B."/>
            <person name="Leendertz F.H."/>
        </authorList>
    </citation>
    <scope>NUCLEOTIDE SEQUENCE [LARGE SCALE GENOMIC DNA]</scope>
    <source>
        <strain evidence="2 3">DSM 27208</strain>
    </source>
</reference>
<dbReference type="RefSeq" id="WP_097007172.1">
    <property type="nucleotide sequence ID" value="NZ_OBEJ01000001.1"/>
</dbReference>
<keyword evidence="3" id="KW-1185">Reference proteome</keyword>
<keyword evidence="1" id="KW-0472">Membrane</keyword>
<feature type="transmembrane region" description="Helical" evidence="1">
    <location>
        <begin position="96"/>
        <end position="116"/>
    </location>
</feature>
<feature type="transmembrane region" description="Helical" evidence="1">
    <location>
        <begin position="128"/>
        <end position="148"/>
    </location>
</feature>
<dbReference type="Pfam" id="PF09997">
    <property type="entry name" value="DUF2238"/>
    <property type="match status" value="1"/>
</dbReference>
<sequence length="213" mass="22682">MTVLDTDYAHSGGWLLARAMQVLLALIVGYAVLSGQLRLLVNSAIPLSITLLPSVLRREYDYEMGGGLAAWIGVAAALHAVGVLELYTTVGWFDQVAHTVSASLVAGAGYAIVVAIEGEHDGVVIPERLRAVFILLFVLAFGVLWEIAEFATEGLAVVIGGKPVLVQYGSTDIVLDLLFNAVGAILVAIWGTGYFEEVSRLLAERVRLTDGES</sequence>
<keyword evidence="1" id="KW-1133">Transmembrane helix</keyword>
<feature type="transmembrane region" description="Helical" evidence="1">
    <location>
        <begin position="173"/>
        <end position="195"/>
    </location>
</feature>
<evidence type="ECO:0000313" key="2">
    <source>
        <dbReference type="EMBL" id="SNZ02783.1"/>
    </source>
</evidence>
<dbReference type="AlphaFoldDB" id="A0A285N1J0"/>